<dbReference type="Proteomes" id="UP000828390">
    <property type="component" value="Unassembled WGS sequence"/>
</dbReference>
<dbReference type="AlphaFoldDB" id="A0A9D4IFY6"/>
<organism evidence="1 2">
    <name type="scientific">Dreissena polymorpha</name>
    <name type="common">Zebra mussel</name>
    <name type="synonym">Mytilus polymorpha</name>
    <dbReference type="NCBI Taxonomy" id="45954"/>
    <lineage>
        <taxon>Eukaryota</taxon>
        <taxon>Metazoa</taxon>
        <taxon>Spiralia</taxon>
        <taxon>Lophotrochozoa</taxon>
        <taxon>Mollusca</taxon>
        <taxon>Bivalvia</taxon>
        <taxon>Autobranchia</taxon>
        <taxon>Heteroconchia</taxon>
        <taxon>Euheterodonta</taxon>
        <taxon>Imparidentia</taxon>
        <taxon>Neoheterodontei</taxon>
        <taxon>Myida</taxon>
        <taxon>Dreissenoidea</taxon>
        <taxon>Dreissenidae</taxon>
        <taxon>Dreissena</taxon>
    </lineage>
</organism>
<comment type="caution">
    <text evidence="1">The sequence shown here is derived from an EMBL/GenBank/DDBJ whole genome shotgun (WGS) entry which is preliminary data.</text>
</comment>
<dbReference type="EMBL" id="JAIWYP010000009">
    <property type="protein sequence ID" value="KAH3771964.1"/>
    <property type="molecule type" value="Genomic_DNA"/>
</dbReference>
<sequence length="64" mass="7486">MQSNGVSPRWFYSLSAQEVSNREQVTMFIERQMYLIRPNGNRHQCLCAIVLHRKTSSAIWSQVT</sequence>
<reference evidence="1" key="1">
    <citation type="journal article" date="2019" name="bioRxiv">
        <title>The Genome of the Zebra Mussel, Dreissena polymorpha: A Resource for Invasive Species Research.</title>
        <authorList>
            <person name="McCartney M.A."/>
            <person name="Auch B."/>
            <person name="Kono T."/>
            <person name="Mallez S."/>
            <person name="Zhang Y."/>
            <person name="Obille A."/>
            <person name="Becker A."/>
            <person name="Abrahante J.E."/>
            <person name="Garbe J."/>
            <person name="Badalamenti J.P."/>
            <person name="Herman A."/>
            <person name="Mangelson H."/>
            <person name="Liachko I."/>
            <person name="Sullivan S."/>
            <person name="Sone E.D."/>
            <person name="Koren S."/>
            <person name="Silverstein K.A.T."/>
            <person name="Beckman K.B."/>
            <person name="Gohl D.M."/>
        </authorList>
    </citation>
    <scope>NUCLEOTIDE SEQUENCE</scope>
    <source>
        <strain evidence="1">Duluth1</strain>
        <tissue evidence="1">Whole animal</tissue>
    </source>
</reference>
<protein>
    <submittedName>
        <fullName evidence="1">Uncharacterized protein</fullName>
    </submittedName>
</protein>
<evidence type="ECO:0000313" key="1">
    <source>
        <dbReference type="EMBL" id="KAH3771964.1"/>
    </source>
</evidence>
<reference evidence="1" key="2">
    <citation type="submission" date="2020-11" db="EMBL/GenBank/DDBJ databases">
        <authorList>
            <person name="McCartney M.A."/>
            <person name="Auch B."/>
            <person name="Kono T."/>
            <person name="Mallez S."/>
            <person name="Becker A."/>
            <person name="Gohl D.M."/>
            <person name="Silverstein K.A.T."/>
            <person name="Koren S."/>
            <person name="Bechman K.B."/>
            <person name="Herman A."/>
            <person name="Abrahante J.E."/>
            <person name="Garbe J."/>
        </authorList>
    </citation>
    <scope>NUCLEOTIDE SEQUENCE</scope>
    <source>
        <strain evidence="1">Duluth1</strain>
        <tissue evidence="1">Whole animal</tissue>
    </source>
</reference>
<accession>A0A9D4IFY6</accession>
<evidence type="ECO:0000313" key="2">
    <source>
        <dbReference type="Proteomes" id="UP000828390"/>
    </source>
</evidence>
<keyword evidence="2" id="KW-1185">Reference proteome</keyword>
<proteinExistence type="predicted"/>
<name>A0A9D4IFY6_DREPO</name>
<gene>
    <name evidence="1" type="ORF">DPMN_173294</name>
</gene>